<dbReference type="WBParaSite" id="EEL_0001004801-mRNA-1">
    <property type="protein sequence ID" value="EEL_0001004801-mRNA-1"/>
    <property type="gene ID" value="EEL_0001004801"/>
</dbReference>
<evidence type="ECO:0000313" key="1">
    <source>
        <dbReference type="Proteomes" id="UP000050640"/>
    </source>
</evidence>
<keyword evidence="1" id="KW-1185">Reference proteome</keyword>
<accession>A0A0R3S5H9</accession>
<reference evidence="2" key="1">
    <citation type="submission" date="2017-02" db="UniProtKB">
        <authorList>
            <consortium name="WormBaseParasite"/>
        </authorList>
    </citation>
    <scope>IDENTIFICATION</scope>
</reference>
<organism evidence="1 2">
    <name type="scientific">Elaeophora elaphi</name>
    <dbReference type="NCBI Taxonomy" id="1147741"/>
    <lineage>
        <taxon>Eukaryota</taxon>
        <taxon>Metazoa</taxon>
        <taxon>Ecdysozoa</taxon>
        <taxon>Nematoda</taxon>
        <taxon>Chromadorea</taxon>
        <taxon>Rhabditida</taxon>
        <taxon>Spirurina</taxon>
        <taxon>Spiruromorpha</taxon>
        <taxon>Filarioidea</taxon>
        <taxon>Onchocercidae</taxon>
        <taxon>Elaeophora</taxon>
    </lineage>
</organism>
<dbReference type="Proteomes" id="UP000050640">
    <property type="component" value="Unplaced"/>
</dbReference>
<protein>
    <submittedName>
        <fullName evidence="2">Uncharacterized protein</fullName>
    </submittedName>
</protein>
<name>A0A0R3S5H9_9BILA</name>
<evidence type="ECO:0000313" key="2">
    <source>
        <dbReference type="WBParaSite" id="EEL_0001004801-mRNA-1"/>
    </source>
</evidence>
<sequence>MEGMEVAVEEKPVFGLLPHGTRYLGTLRHPLLLLLDDIPYRKKKDKNRIGNASSDLSYY</sequence>
<dbReference type="AlphaFoldDB" id="A0A0R3S5H9"/>
<proteinExistence type="predicted"/>